<name>A0A9P8WI95_9HYPO</name>
<keyword evidence="2" id="KW-1185">Reference proteome</keyword>
<dbReference type="PROSITE" id="PS51257">
    <property type="entry name" value="PROKAR_LIPOPROTEIN"/>
    <property type="match status" value="1"/>
</dbReference>
<evidence type="ECO:0000313" key="2">
    <source>
        <dbReference type="Proteomes" id="UP000777438"/>
    </source>
</evidence>
<proteinExistence type="predicted"/>
<evidence type="ECO:0000313" key="1">
    <source>
        <dbReference type="EMBL" id="KAH6898477.1"/>
    </source>
</evidence>
<dbReference type="Proteomes" id="UP000777438">
    <property type="component" value="Unassembled WGS sequence"/>
</dbReference>
<dbReference type="AlphaFoldDB" id="A0A9P8WI95"/>
<accession>A0A9P8WI95</accession>
<organism evidence="1 2">
    <name type="scientific">Thelonectria olida</name>
    <dbReference type="NCBI Taxonomy" id="1576542"/>
    <lineage>
        <taxon>Eukaryota</taxon>
        <taxon>Fungi</taxon>
        <taxon>Dikarya</taxon>
        <taxon>Ascomycota</taxon>
        <taxon>Pezizomycotina</taxon>
        <taxon>Sordariomycetes</taxon>
        <taxon>Hypocreomycetidae</taxon>
        <taxon>Hypocreales</taxon>
        <taxon>Nectriaceae</taxon>
        <taxon>Thelonectria</taxon>
    </lineage>
</organism>
<reference evidence="1 2" key="1">
    <citation type="journal article" date="2021" name="Nat. Commun.">
        <title>Genetic determinants of endophytism in the Arabidopsis root mycobiome.</title>
        <authorList>
            <person name="Mesny F."/>
            <person name="Miyauchi S."/>
            <person name="Thiergart T."/>
            <person name="Pickel B."/>
            <person name="Atanasova L."/>
            <person name="Karlsson M."/>
            <person name="Huettel B."/>
            <person name="Barry K.W."/>
            <person name="Haridas S."/>
            <person name="Chen C."/>
            <person name="Bauer D."/>
            <person name="Andreopoulos W."/>
            <person name="Pangilinan J."/>
            <person name="LaButti K."/>
            <person name="Riley R."/>
            <person name="Lipzen A."/>
            <person name="Clum A."/>
            <person name="Drula E."/>
            <person name="Henrissat B."/>
            <person name="Kohler A."/>
            <person name="Grigoriev I.V."/>
            <person name="Martin F.M."/>
            <person name="Hacquard S."/>
        </authorList>
    </citation>
    <scope>NUCLEOTIDE SEQUENCE [LARGE SCALE GENOMIC DNA]</scope>
    <source>
        <strain evidence="1 2">MPI-CAGE-CH-0241</strain>
    </source>
</reference>
<protein>
    <submittedName>
        <fullName evidence="1">Uncharacterized protein</fullName>
    </submittedName>
</protein>
<sequence>MILVTNRPLSLAQILVGCLSPPLPLAIPACVPAPRWQRQGFFSSVERQLVENSSQWPASNRIHSASLSVVFSFLSKMGRRR</sequence>
<comment type="caution">
    <text evidence="1">The sequence shown here is derived from an EMBL/GenBank/DDBJ whole genome shotgun (WGS) entry which is preliminary data.</text>
</comment>
<gene>
    <name evidence="1" type="ORF">B0T10DRAFT_472779</name>
</gene>
<dbReference type="EMBL" id="JAGPYM010000002">
    <property type="protein sequence ID" value="KAH6898477.1"/>
    <property type="molecule type" value="Genomic_DNA"/>
</dbReference>